<accession>A0A5B7DMR1</accession>
<proteinExistence type="predicted"/>
<comment type="caution">
    <text evidence="1">The sequence shown here is derived from an EMBL/GenBank/DDBJ whole genome shotgun (WGS) entry which is preliminary data.</text>
</comment>
<protein>
    <submittedName>
        <fullName evidence="1">Uncharacterized protein</fullName>
    </submittedName>
</protein>
<dbReference type="EMBL" id="VSRR010001120">
    <property type="protein sequence ID" value="MPC22750.1"/>
    <property type="molecule type" value="Genomic_DNA"/>
</dbReference>
<name>A0A5B7DMR1_PORTR</name>
<evidence type="ECO:0000313" key="1">
    <source>
        <dbReference type="EMBL" id="MPC22750.1"/>
    </source>
</evidence>
<dbReference type="Proteomes" id="UP000324222">
    <property type="component" value="Unassembled WGS sequence"/>
</dbReference>
<keyword evidence="2" id="KW-1185">Reference proteome</keyword>
<organism evidence="1 2">
    <name type="scientific">Portunus trituberculatus</name>
    <name type="common">Swimming crab</name>
    <name type="synonym">Neptunus trituberculatus</name>
    <dbReference type="NCBI Taxonomy" id="210409"/>
    <lineage>
        <taxon>Eukaryota</taxon>
        <taxon>Metazoa</taxon>
        <taxon>Ecdysozoa</taxon>
        <taxon>Arthropoda</taxon>
        <taxon>Crustacea</taxon>
        <taxon>Multicrustacea</taxon>
        <taxon>Malacostraca</taxon>
        <taxon>Eumalacostraca</taxon>
        <taxon>Eucarida</taxon>
        <taxon>Decapoda</taxon>
        <taxon>Pleocyemata</taxon>
        <taxon>Brachyura</taxon>
        <taxon>Eubrachyura</taxon>
        <taxon>Portunoidea</taxon>
        <taxon>Portunidae</taxon>
        <taxon>Portuninae</taxon>
        <taxon>Portunus</taxon>
    </lineage>
</organism>
<sequence>MFGKLSVKGNNLVEYCATPQELQYHIAGHIQYIYSRASNKHQANSMILLTLLLCLHDDGI</sequence>
<reference evidence="1 2" key="1">
    <citation type="submission" date="2019-05" db="EMBL/GenBank/DDBJ databases">
        <title>Another draft genome of Portunus trituberculatus and its Hox gene families provides insights of decapod evolution.</title>
        <authorList>
            <person name="Jeong J.-H."/>
            <person name="Song I."/>
            <person name="Kim S."/>
            <person name="Choi T."/>
            <person name="Kim D."/>
            <person name="Ryu S."/>
            <person name="Kim W."/>
        </authorList>
    </citation>
    <scope>NUCLEOTIDE SEQUENCE [LARGE SCALE GENOMIC DNA]</scope>
    <source>
        <tissue evidence="1">Muscle</tissue>
    </source>
</reference>
<gene>
    <name evidence="1" type="ORF">E2C01_015771</name>
</gene>
<dbReference type="AlphaFoldDB" id="A0A5B7DMR1"/>
<evidence type="ECO:0000313" key="2">
    <source>
        <dbReference type="Proteomes" id="UP000324222"/>
    </source>
</evidence>